<feature type="compositionally biased region" description="Pro residues" evidence="1">
    <location>
        <begin position="157"/>
        <end position="171"/>
    </location>
</feature>
<dbReference type="AlphaFoldDB" id="A0A8S9Y462"/>
<dbReference type="EMBL" id="WIXP02000002">
    <property type="protein sequence ID" value="KAF6215624.1"/>
    <property type="molecule type" value="Genomic_DNA"/>
</dbReference>
<proteinExistence type="predicted"/>
<dbReference type="Proteomes" id="UP000466442">
    <property type="component" value="Unassembled WGS sequence"/>
</dbReference>
<feature type="compositionally biased region" description="Pro residues" evidence="1">
    <location>
        <begin position="132"/>
        <end position="144"/>
    </location>
</feature>
<gene>
    <name evidence="2" type="ORF">GE061_010380</name>
</gene>
<organism evidence="2 3">
    <name type="scientific">Apolygus lucorum</name>
    <name type="common">Small green plant bug</name>
    <name type="synonym">Lygocoris lucorum</name>
    <dbReference type="NCBI Taxonomy" id="248454"/>
    <lineage>
        <taxon>Eukaryota</taxon>
        <taxon>Metazoa</taxon>
        <taxon>Ecdysozoa</taxon>
        <taxon>Arthropoda</taxon>
        <taxon>Hexapoda</taxon>
        <taxon>Insecta</taxon>
        <taxon>Pterygota</taxon>
        <taxon>Neoptera</taxon>
        <taxon>Paraneoptera</taxon>
        <taxon>Hemiptera</taxon>
        <taxon>Heteroptera</taxon>
        <taxon>Panheteroptera</taxon>
        <taxon>Cimicomorpha</taxon>
        <taxon>Miridae</taxon>
        <taxon>Mirini</taxon>
        <taxon>Apolygus</taxon>
    </lineage>
</organism>
<accession>A0A8S9Y462</accession>
<feature type="region of interest" description="Disordered" evidence="1">
    <location>
        <begin position="89"/>
        <end position="182"/>
    </location>
</feature>
<dbReference type="SUPFAM" id="SSF100895">
    <property type="entry name" value="Kazal-type serine protease inhibitors"/>
    <property type="match status" value="1"/>
</dbReference>
<keyword evidence="3" id="KW-1185">Reference proteome</keyword>
<evidence type="ECO:0000256" key="1">
    <source>
        <dbReference type="SAM" id="MobiDB-lite"/>
    </source>
</evidence>
<sequence length="182" mass="18916">SCIGHPAGTTPAHHDERRRHVAVVTLLLGAAHGLPAKCKCDCQGTDLTCGKDLKTSAMQTFRNPCQLICQNCISNERWVPIKSGECDKVTRARRRPLPPQPPPPSPSAPGASTAPPPPTLSKIIAGAKQAAPNPPSPTLAPTIPPKAVSSLTNKMIPSPPKSPNNLPPPAQQPSAKAQAIGG</sequence>
<protein>
    <recommendedName>
        <fullName evidence="4">Kazal-like domain-containing protein</fullName>
    </recommendedName>
</protein>
<evidence type="ECO:0000313" key="3">
    <source>
        <dbReference type="Proteomes" id="UP000466442"/>
    </source>
</evidence>
<evidence type="ECO:0008006" key="4">
    <source>
        <dbReference type="Google" id="ProtNLM"/>
    </source>
</evidence>
<evidence type="ECO:0000313" key="2">
    <source>
        <dbReference type="EMBL" id="KAF6215624.1"/>
    </source>
</evidence>
<feature type="non-terminal residue" evidence="2">
    <location>
        <position position="1"/>
    </location>
</feature>
<reference evidence="2" key="1">
    <citation type="journal article" date="2021" name="Mol. Ecol. Resour.">
        <title>Apolygus lucorum genome provides insights into omnivorousness and mesophyll feeding.</title>
        <authorList>
            <person name="Liu Y."/>
            <person name="Liu H."/>
            <person name="Wang H."/>
            <person name="Huang T."/>
            <person name="Liu B."/>
            <person name="Yang B."/>
            <person name="Yin L."/>
            <person name="Li B."/>
            <person name="Zhang Y."/>
            <person name="Zhang S."/>
            <person name="Jiang F."/>
            <person name="Zhang X."/>
            <person name="Ren Y."/>
            <person name="Wang B."/>
            <person name="Wang S."/>
            <person name="Lu Y."/>
            <person name="Wu K."/>
            <person name="Fan W."/>
            <person name="Wang G."/>
        </authorList>
    </citation>
    <scope>NUCLEOTIDE SEQUENCE</scope>
    <source>
        <strain evidence="2">12Hb</strain>
    </source>
</reference>
<feature type="compositionally biased region" description="Low complexity" evidence="1">
    <location>
        <begin position="172"/>
        <end position="182"/>
    </location>
</feature>
<feature type="compositionally biased region" description="Pro residues" evidence="1">
    <location>
        <begin position="97"/>
        <end position="107"/>
    </location>
</feature>
<dbReference type="Gene3D" id="3.30.60.30">
    <property type="match status" value="1"/>
</dbReference>
<name>A0A8S9Y462_APOLU</name>
<comment type="caution">
    <text evidence="2">The sequence shown here is derived from an EMBL/GenBank/DDBJ whole genome shotgun (WGS) entry which is preliminary data.</text>
</comment>
<dbReference type="InterPro" id="IPR036058">
    <property type="entry name" value="Kazal_dom_sf"/>
</dbReference>